<dbReference type="Proteomes" id="UP000257109">
    <property type="component" value="Unassembled WGS sequence"/>
</dbReference>
<protein>
    <submittedName>
        <fullName evidence="2">Uncharacterized protein</fullName>
    </submittedName>
</protein>
<reference evidence="2" key="1">
    <citation type="submission" date="2018-05" db="EMBL/GenBank/DDBJ databases">
        <title>Draft genome of Mucuna pruriens seed.</title>
        <authorList>
            <person name="Nnadi N.E."/>
            <person name="Vos R."/>
            <person name="Hasami M.H."/>
            <person name="Devisetty U.K."/>
            <person name="Aguiy J.C."/>
        </authorList>
    </citation>
    <scope>NUCLEOTIDE SEQUENCE [LARGE SCALE GENOMIC DNA]</scope>
    <source>
        <strain evidence="2">JCA_2017</strain>
    </source>
</reference>
<keyword evidence="1" id="KW-0812">Transmembrane</keyword>
<accession>A0A371H6M1</accession>
<evidence type="ECO:0000313" key="3">
    <source>
        <dbReference type="Proteomes" id="UP000257109"/>
    </source>
</evidence>
<organism evidence="2 3">
    <name type="scientific">Mucuna pruriens</name>
    <name type="common">Velvet bean</name>
    <name type="synonym">Dolichos pruriens</name>
    <dbReference type="NCBI Taxonomy" id="157652"/>
    <lineage>
        <taxon>Eukaryota</taxon>
        <taxon>Viridiplantae</taxon>
        <taxon>Streptophyta</taxon>
        <taxon>Embryophyta</taxon>
        <taxon>Tracheophyta</taxon>
        <taxon>Spermatophyta</taxon>
        <taxon>Magnoliopsida</taxon>
        <taxon>eudicotyledons</taxon>
        <taxon>Gunneridae</taxon>
        <taxon>Pentapetalae</taxon>
        <taxon>rosids</taxon>
        <taxon>fabids</taxon>
        <taxon>Fabales</taxon>
        <taxon>Fabaceae</taxon>
        <taxon>Papilionoideae</taxon>
        <taxon>50 kb inversion clade</taxon>
        <taxon>NPAAA clade</taxon>
        <taxon>indigoferoid/millettioid clade</taxon>
        <taxon>Phaseoleae</taxon>
        <taxon>Mucuna</taxon>
    </lineage>
</organism>
<evidence type="ECO:0000256" key="1">
    <source>
        <dbReference type="SAM" id="Phobius"/>
    </source>
</evidence>
<dbReference type="OrthoDB" id="264392at2759"/>
<feature type="non-terminal residue" evidence="2">
    <location>
        <position position="1"/>
    </location>
</feature>
<sequence length="87" mass="9721">MAIIVKDIEVGGVVIIMLVAFMRDYDALSDFAMFLNYFITNSLFDFVTSIVSIIGVGHYNGFMKNCTSSLVLSTFLLMHLHRMCGLS</sequence>
<proteinExistence type="predicted"/>
<keyword evidence="3" id="KW-1185">Reference proteome</keyword>
<keyword evidence="1" id="KW-0472">Membrane</keyword>
<comment type="caution">
    <text evidence="2">The sequence shown here is derived from an EMBL/GenBank/DDBJ whole genome shotgun (WGS) entry which is preliminary data.</text>
</comment>
<dbReference type="EMBL" id="QJKJ01003450">
    <property type="protein sequence ID" value="RDX98454.1"/>
    <property type="molecule type" value="Genomic_DNA"/>
</dbReference>
<name>A0A371H6M1_MUCPR</name>
<feature type="transmembrane region" description="Helical" evidence="1">
    <location>
        <begin position="6"/>
        <end position="22"/>
    </location>
</feature>
<gene>
    <name evidence="2" type="ORF">CR513_18618</name>
</gene>
<dbReference type="AlphaFoldDB" id="A0A371H6M1"/>
<feature type="non-terminal residue" evidence="2">
    <location>
        <position position="87"/>
    </location>
</feature>
<evidence type="ECO:0000313" key="2">
    <source>
        <dbReference type="EMBL" id="RDX98454.1"/>
    </source>
</evidence>
<keyword evidence="1" id="KW-1133">Transmembrane helix</keyword>
<feature type="transmembrane region" description="Helical" evidence="1">
    <location>
        <begin position="34"/>
        <end position="56"/>
    </location>
</feature>